<evidence type="ECO:0000256" key="1">
    <source>
        <dbReference type="ARBA" id="ARBA00006112"/>
    </source>
</evidence>
<dbReference type="Pfam" id="PF00994">
    <property type="entry name" value="MoCF_biosynth"/>
    <property type="match status" value="1"/>
</dbReference>
<comment type="similarity">
    <text evidence="1">Belongs to the MoaB/Mog family.</text>
</comment>
<dbReference type="CDD" id="cd00886">
    <property type="entry name" value="MogA_MoaB"/>
    <property type="match status" value="1"/>
</dbReference>
<dbReference type="EMBL" id="DTPI01000032">
    <property type="protein sequence ID" value="HGE66762.1"/>
    <property type="molecule type" value="Genomic_DNA"/>
</dbReference>
<keyword evidence="2" id="KW-0501">Molybdenum cofactor biosynthesis</keyword>
<comment type="caution">
    <text evidence="4">The sequence shown here is derived from an EMBL/GenBank/DDBJ whole genome shotgun (WGS) entry which is preliminary data.</text>
</comment>
<dbReference type="GO" id="GO:0006777">
    <property type="term" value="P:Mo-molybdopterin cofactor biosynthetic process"/>
    <property type="evidence" value="ECO:0007669"/>
    <property type="project" value="UniProtKB-KW"/>
</dbReference>
<dbReference type="InterPro" id="IPR036425">
    <property type="entry name" value="MoaB/Mog-like_dom_sf"/>
</dbReference>
<dbReference type="NCBIfam" id="TIGR00177">
    <property type="entry name" value="molyb_syn"/>
    <property type="match status" value="1"/>
</dbReference>
<dbReference type="AlphaFoldDB" id="A0A7C3YG15"/>
<dbReference type="Gene3D" id="3.40.980.10">
    <property type="entry name" value="MoaB/Mog-like domain"/>
    <property type="match status" value="1"/>
</dbReference>
<dbReference type="EMBL" id="DRUC01000061">
    <property type="protein sequence ID" value="HHF48381.1"/>
    <property type="molecule type" value="Genomic_DNA"/>
</dbReference>
<reference evidence="4" key="1">
    <citation type="journal article" date="2020" name="mSystems">
        <title>Genome- and Community-Level Interaction Insights into Carbon Utilization and Element Cycling Functions of Hydrothermarchaeota in Hydrothermal Sediment.</title>
        <authorList>
            <person name="Zhou Z."/>
            <person name="Liu Y."/>
            <person name="Xu W."/>
            <person name="Pan J."/>
            <person name="Luo Z.H."/>
            <person name="Li M."/>
        </authorList>
    </citation>
    <scope>NUCLEOTIDE SEQUENCE [LARGE SCALE GENOMIC DNA]</scope>
    <source>
        <strain evidence="5">SpSt-10</strain>
        <strain evidence="4">SpSt-97</strain>
    </source>
</reference>
<dbReference type="PIRSF" id="PIRSF006443">
    <property type="entry name" value="MoaB"/>
    <property type="match status" value="1"/>
</dbReference>
<dbReference type="InterPro" id="IPR001453">
    <property type="entry name" value="MoaB/Mog_dom"/>
</dbReference>
<protein>
    <submittedName>
        <fullName evidence="4">MogA/MoaB family molybdenum cofactor biosynthesis protein</fullName>
    </submittedName>
</protein>
<dbReference type="SUPFAM" id="SSF53218">
    <property type="entry name" value="Molybdenum cofactor biosynthesis proteins"/>
    <property type="match status" value="1"/>
</dbReference>
<dbReference type="PANTHER" id="PTHR43232:SF2">
    <property type="entry name" value="MOLYBDENUM COFACTOR BIOSYNTHESIS PROTEIN B"/>
    <property type="match status" value="1"/>
</dbReference>
<dbReference type="SMART" id="SM00852">
    <property type="entry name" value="MoCF_biosynth"/>
    <property type="match status" value="1"/>
</dbReference>
<feature type="domain" description="MoaB/Mog" evidence="3">
    <location>
        <begin position="11"/>
        <end position="158"/>
    </location>
</feature>
<organism evidence="4">
    <name type="scientific">Geoglobus ahangari</name>
    <dbReference type="NCBI Taxonomy" id="113653"/>
    <lineage>
        <taxon>Archaea</taxon>
        <taxon>Methanobacteriati</taxon>
        <taxon>Methanobacteriota</taxon>
        <taxon>Archaeoglobi</taxon>
        <taxon>Archaeoglobales</taxon>
        <taxon>Archaeoglobaceae</taxon>
        <taxon>Geoglobus</taxon>
    </lineage>
</organism>
<dbReference type="InterPro" id="IPR008284">
    <property type="entry name" value="MoCF_biosynth_CS"/>
</dbReference>
<proteinExistence type="inferred from homology"/>
<evidence type="ECO:0000313" key="5">
    <source>
        <dbReference type="EMBL" id="HHF48381.1"/>
    </source>
</evidence>
<accession>A0A7C3YG15</accession>
<dbReference type="PROSITE" id="PS01078">
    <property type="entry name" value="MOCF_BIOSYNTHESIS_1"/>
    <property type="match status" value="1"/>
</dbReference>
<name>A0A7C3YG15_9EURY</name>
<dbReference type="GO" id="GO:0005829">
    <property type="term" value="C:cytosol"/>
    <property type="evidence" value="ECO:0007669"/>
    <property type="project" value="TreeGrafter"/>
</dbReference>
<evidence type="ECO:0000259" key="3">
    <source>
        <dbReference type="SMART" id="SM00852"/>
    </source>
</evidence>
<dbReference type="PANTHER" id="PTHR43232">
    <property type="entry name" value="MOLYBDENUM COFACTOR BIOSYNTHESIS PROTEIN B"/>
    <property type="match status" value="1"/>
</dbReference>
<sequence>MHEMDVDFKVDIITVSTSRFEKYGRVEGKQAVEDDESGRILIEAFRDKFNKYYLIPDDIQEIRNTVTGSDADVIITTGGTGLNPRDVTIEALEDLFTKRIDGFGELFRMESIKQIGYHVVLSRATAGIIGSKVVFCLPGSKNAVQLGVKIIKEVIKHILSHVKGLR</sequence>
<dbReference type="InterPro" id="IPR012245">
    <property type="entry name" value="MoaB"/>
</dbReference>
<evidence type="ECO:0000256" key="2">
    <source>
        <dbReference type="ARBA" id="ARBA00023150"/>
    </source>
</evidence>
<gene>
    <name evidence="5" type="ORF">ENL48_04210</name>
    <name evidence="4" type="ORF">ENX77_06580</name>
</gene>
<evidence type="ECO:0000313" key="4">
    <source>
        <dbReference type="EMBL" id="HGE66762.1"/>
    </source>
</evidence>